<dbReference type="PANTHER" id="PTHR24305">
    <property type="entry name" value="CYTOCHROME P450"/>
    <property type="match status" value="1"/>
</dbReference>
<evidence type="ECO:0000256" key="1">
    <source>
        <dbReference type="ARBA" id="ARBA00001971"/>
    </source>
</evidence>
<evidence type="ECO:0000313" key="10">
    <source>
        <dbReference type="Proteomes" id="UP000800200"/>
    </source>
</evidence>
<evidence type="ECO:0000256" key="8">
    <source>
        <dbReference type="PIRSR" id="PIRSR602401-1"/>
    </source>
</evidence>
<dbReference type="GO" id="GO:0016705">
    <property type="term" value="F:oxidoreductase activity, acting on paired donors, with incorporation or reduction of molecular oxygen"/>
    <property type="evidence" value="ECO:0007669"/>
    <property type="project" value="InterPro"/>
</dbReference>
<keyword evidence="5" id="KW-0560">Oxidoreductase</keyword>
<dbReference type="PANTHER" id="PTHR24305:SF107">
    <property type="entry name" value="P450, PUTATIVE (EUROFUNG)-RELATED"/>
    <property type="match status" value="1"/>
</dbReference>
<dbReference type="Proteomes" id="UP000800200">
    <property type="component" value="Unassembled WGS sequence"/>
</dbReference>
<dbReference type="InterPro" id="IPR001128">
    <property type="entry name" value="Cyt_P450"/>
</dbReference>
<dbReference type="Gene3D" id="1.10.630.10">
    <property type="entry name" value="Cytochrome P450"/>
    <property type="match status" value="1"/>
</dbReference>
<keyword evidence="7" id="KW-0503">Monooxygenase</keyword>
<dbReference type="InterPro" id="IPR036396">
    <property type="entry name" value="Cyt_P450_sf"/>
</dbReference>
<dbReference type="OrthoDB" id="10029320at2759"/>
<dbReference type="Pfam" id="PF00067">
    <property type="entry name" value="p450"/>
    <property type="match status" value="1"/>
</dbReference>
<dbReference type="InterPro" id="IPR050121">
    <property type="entry name" value="Cytochrome_P450_monoxygenase"/>
</dbReference>
<keyword evidence="10" id="KW-1185">Reference proteome</keyword>
<evidence type="ECO:0000313" key="9">
    <source>
        <dbReference type="EMBL" id="KAF2182827.1"/>
    </source>
</evidence>
<gene>
    <name evidence="9" type="ORF">K469DRAFT_728425</name>
</gene>
<evidence type="ECO:0000256" key="7">
    <source>
        <dbReference type="ARBA" id="ARBA00023033"/>
    </source>
</evidence>
<accession>A0A6A6DT39</accession>
<protein>
    <submittedName>
        <fullName evidence="9">Cytochrome P450</fullName>
    </submittedName>
</protein>
<evidence type="ECO:0000256" key="2">
    <source>
        <dbReference type="ARBA" id="ARBA00005179"/>
    </source>
</evidence>
<keyword evidence="4 8" id="KW-0479">Metal-binding</keyword>
<dbReference type="InterPro" id="IPR002401">
    <property type="entry name" value="Cyt_P450_E_grp-I"/>
</dbReference>
<evidence type="ECO:0000256" key="4">
    <source>
        <dbReference type="ARBA" id="ARBA00022723"/>
    </source>
</evidence>
<comment type="cofactor">
    <cofactor evidence="1 8">
        <name>heme</name>
        <dbReference type="ChEBI" id="CHEBI:30413"/>
    </cofactor>
</comment>
<dbReference type="AlphaFoldDB" id="A0A6A6DT39"/>
<feature type="binding site" description="axial binding residue" evidence="8">
    <location>
        <position position="337"/>
    </location>
    <ligand>
        <name>heme</name>
        <dbReference type="ChEBI" id="CHEBI:30413"/>
    </ligand>
    <ligandPart>
        <name>Fe</name>
        <dbReference type="ChEBI" id="CHEBI:18248"/>
    </ligandPart>
</feature>
<dbReference type="PRINTS" id="PR00463">
    <property type="entry name" value="EP450I"/>
</dbReference>
<dbReference type="GO" id="GO:0004497">
    <property type="term" value="F:monooxygenase activity"/>
    <property type="evidence" value="ECO:0007669"/>
    <property type="project" value="UniProtKB-KW"/>
</dbReference>
<comment type="pathway">
    <text evidence="2">Secondary metabolite biosynthesis.</text>
</comment>
<evidence type="ECO:0000256" key="3">
    <source>
        <dbReference type="ARBA" id="ARBA00022617"/>
    </source>
</evidence>
<keyword evidence="3 8" id="KW-0349">Heme</keyword>
<proteinExistence type="predicted"/>
<dbReference type="SUPFAM" id="SSF48264">
    <property type="entry name" value="Cytochrome P450"/>
    <property type="match status" value="1"/>
</dbReference>
<evidence type="ECO:0000256" key="5">
    <source>
        <dbReference type="ARBA" id="ARBA00023002"/>
    </source>
</evidence>
<dbReference type="EMBL" id="ML994646">
    <property type="protein sequence ID" value="KAF2182827.1"/>
    <property type="molecule type" value="Genomic_DNA"/>
</dbReference>
<keyword evidence="6 8" id="KW-0408">Iron</keyword>
<organism evidence="9 10">
    <name type="scientific">Zopfia rhizophila CBS 207.26</name>
    <dbReference type="NCBI Taxonomy" id="1314779"/>
    <lineage>
        <taxon>Eukaryota</taxon>
        <taxon>Fungi</taxon>
        <taxon>Dikarya</taxon>
        <taxon>Ascomycota</taxon>
        <taxon>Pezizomycotina</taxon>
        <taxon>Dothideomycetes</taxon>
        <taxon>Dothideomycetes incertae sedis</taxon>
        <taxon>Zopfiaceae</taxon>
        <taxon>Zopfia</taxon>
    </lineage>
</organism>
<dbReference type="GO" id="GO:0005506">
    <property type="term" value="F:iron ion binding"/>
    <property type="evidence" value="ECO:0007669"/>
    <property type="project" value="InterPro"/>
</dbReference>
<reference evidence="9" key="1">
    <citation type="journal article" date="2020" name="Stud. Mycol.">
        <title>101 Dothideomycetes genomes: a test case for predicting lifestyles and emergence of pathogens.</title>
        <authorList>
            <person name="Haridas S."/>
            <person name="Albert R."/>
            <person name="Binder M."/>
            <person name="Bloem J."/>
            <person name="Labutti K."/>
            <person name="Salamov A."/>
            <person name="Andreopoulos B."/>
            <person name="Baker S."/>
            <person name="Barry K."/>
            <person name="Bills G."/>
            <person name="Bluhm B."/>
            <person name="Cannon C."/>
            <person name="Castanera R."/>
            <person name="Culley D."/>
            <person name="Daum C."/>
            <person name="Ezra D."/>
            <person name="Gonzalez J."/>
            <person name="Henrissat B."/>
            <person name="Kuo A."/>
            <person name="Liang C."/>
            <person name="Lipzen A."/>
            <person name="Lutzoni F."/>
            <person name="Magnuson J."/>
            <person name="Mondo S."/>
            <person name="Nolan M."/>
            <person name="Ohm R."/>
            <person name="Pangilinan J."/>
            <person name="Park H.-J."/>
            <person name="Ramirez L."/>
            <person name="Alfaro M."/>
            <person name="Sun H."/>
            <person name="Tritt A."/>
            <person name="Yoshinaga Y."/>
            <person name="Zwiers L.-H."/>
            <person name="Turgeon B."/>
            <person name="Goodwin S."/>
            <person name="Spatafora J."/>
            <person name="Crous P."/>
            <person name="Grigoriev I."/>
        </authorList>
    </citation>
    <scope>NUCLEOTIDE SEQUENCE</scope>
    <source>
        <strain evidence="9">CBS 207.26</strain>
    </source>
</reference>
<dbReference type="GO" id="GO:0020037">
    <property type="term" value="F:heme binding"/>
    <property type="evidence" value="ECO:0007669"/>
    <property type="project" value="InterPro"/>
</dbReference>
<name>A0A6A6DT39_9PEZI</name>
<sequence length="388" mass="44577">MLIMTDPPVITQFCQPDHLFPKHPGVKQFMYPMTGGYDLSWLDGAAWKLWRRLFNPGFSARHMLTLKMTEYARKDEIFLFEEHALSVTIDVIGKVALDLDLNPEQVYKEMTSALLAQRQWAAFGLETDFFKVINPMRYFHIWNNTRKMDSQKSKTTIELALNGYATESDTSRDRKPSIDATFRKYASNQMKAFIFTGHDVTASTILAKLRVEHDDILGFGKSKAAVALIENPARLNKLPYILAVINETSRLFSVVSSPRIGRGEFILTDSQGQWFPTENCPVWANHHGLHHNPFWWSQTAEFIPERFLTEEDDGALPAELRPIKNTWRPFEFGPRACIRTELALTKIKVVLALKARDFDLEKVYAEWDKSHKTKGVKTVDGENVYQIS</sequence>
<evidence type="ECO:0000256" key="6">
    <source>
        <dbReference type="ARBA" id="ARBA00023004"/>
    </source>
</evidence>